<dbReference type="AlphaFoldDB" id="A0A9W8KZY3"/>
<evidence type="ECO:0000313" key="3">
    <source>
        <dbReference type="Proteomes" id="UP001151516"/>
    </source>
</evidence>
<feature type="region of interest" description="Disordered" evidence="1">
    <location>
        <begin position="16"/>
        <end position="54"/>
    </location>
</feature>
<keyword evidence="3" id="KW-1185">Reference proteome</keyword>
<reference evidence="2" key="1">
    <citation type="submission" date="2022-07" db="EMBL/GenBank/DDBJ databases">
        <title>Phylogenomic reconstructions and comparative analyses of Kickxellomycotina fungi.</title>
        <authorList>
            <person name="Reynolds N.K."/>
            <person name="Stajich J.E."/>
            <person name="Barry K."/>
            <person name="Grigoriev I.V."/>
            <person name="Crous P."/>
            <person name="Smith M.E."/>
        </authorList>
    </citation>
    <scope>NUCLEOTIDE SEQUENCE</scope>
    <source>
        <strain evidence="2">CBS 109367</strain>
    </source>
</reference>
<proteinExistence type="predicted"/>
<evidence type="ECO:0000256" key="1">
    <source>
        <dbReference type="SAM" id="MobiDB-lite"/>
    </source>
</evidence>
<dbReference type="EMBL" id="JANBTX010000607">
    <property type="protein sequence ID" value="KAJ2681573.1"/>
    <property type="molecule type" value="Genomic_DNA"/>
</dbReference>
<name>A0A9W8KZY3_9FUNG</name>
<dbReference type="Proteomes" id="UP001151516">
    <property type="component" value="Unassembled WGS sequence"/>
</dbReference>
<accession>A0A9W8KZY3</accession>
<organism evidence="2 3">
    <name type="scientific">Coemansia spiralis</name>
    <dbReference type="NCBI Taxonomy" id="417178"/>
    <lineage>
        <taxon>Eukaryota</taxon>
        <taxon>Fungi</taxon>
        <taxon>Fungi incertae sedis</taxon>
        <taxon>Zoopagomycota</taxon>
        <taxon>Kickxellomycotina</taxon>
        <taxon>Kickxellomycetes</taxon>
        <taxon>Kickxellales</taxon>
        <taxon>Kickxellaceae</taxon>
        <taxon>Coemansia</taxon>
    </lineage>
</organism>
<evidence type="ECO:0000313" key="2">
    <source>
        <dbReference type="EMBL" id="KAJ2681573.1"/>
    </source>
</evidence>
<gene>
    <name evidence="2" type="ORF">IWW39_006302</name>
</gene>
<feature type="compositionally biased region" description="Polar residues" evidence="1">
    <location>
        <begin position="30"/>
        <end position="44"/>
    </location>
</feature>
<dbReference type="OrthoDB" id="5581610at2759"/>
<protein>
    <submittedName>
        <fullName evidence="2">Uncharacterized protein</fullName>
    </submittedName>
</protein>
<sequence>MGRARDCFDSLFRRRSNSASAATTGKPPASNHTTESSSPTTAVSSDPPHIHSTAPRCSIFEPPLPYDTYDTFTSESRQYISTGGFHVYKSFPSESPFPLDGEGLGRLKNVYEAWFPKSGSMSRDKISGIYILTIVNAGVLDGTTYCGDVVTALPLRKHHVQCMYSGTGIRRECNMGTSNVVCTGAELWIKSSLPVAGPWTQSLYIPPTMRLNRMCPIARPKPDFTQSINPDPSRLALLPGISADGSAQAFELDSDVYVYICRLAPCATVNYVAAASGRCVDEPPPVFQIPSLRRAATTLSTNRGPVKMNQVDAVARPESGKLRNIYVHVFSDYTKLGTTRQGGARLMLPGSIQLSCGDGINLQQVRRGANISIKNIGYDRAQFVLVDMPGYDKKDADACSI</sequence>
<comment type="caution">
    <text evidence="2">The sequence shown here is derived from an EMBL/GenBank/DDBJ whole genome shotgun (WGS) entry which is preliminary data.</text>
</comment>